<evidence type="ECO:0000256" key="2">
    <source>
        <dbReference type="SAM" id="Phobius"/>
    </source>
</evidence>
<evidence type="ECO:0000256" key="1">
    <source>
        <dbReference type="SAM" id="MobiDB-lite"/>
    </source>
</evidence>
<keyword evidence="2" id="KW-1133">Transmembrane helix</keyword>
<dbReference type="EMBL" id="CAJOBA010009451">
    <property type="protein sequence ID" value="CAF3851700.1"/>
    <property type="molecule type" value="Genomic_DNA"/>
</dbReference>
<protein>
    <submittedName>
        <fullName evidence="3">Uncharacterized protein</fullName>
    </submittedName>
</protein>
<keyword evidence="2" id="KW-0812">Transmembrane</keyword>
<proteinExistence type="predicted"/>
<organism evidence="3 5">
    <name type="scientific">Didymodactylos carnosus</name>
    <dbReference type="NCBI Taxonomy" id="1234261"/>
    <lineage>
        <taxon>Eukaryota</taxon>
        <taxon>Metazoa</taxon>
        <taxon>Spiralia</taxon>
        <taxon>Gnathifera</taxon>
        <taxon>Rotifera</taxon>
        <taxon>Eurotatoria</taxon>
        <taxon>Bdelloidea</taxon>
        <taxon>Philodinida</taxon>
        <taxon>Philodinidae</taxon>
        <taxon>Didymodactylos</taxon>
    </lineage>
</organism>
<sequence>MLHVRTDFFKRQDATANSQHPSSQQQTHPLFSANRRYASNLNLPTVSTPRTCVTSEISIDRMNHPYQNLYDRRNNPMSIQHSTTTTPVVVRLSRSSSSHSNSPYIPITNTAIVNNNNIASHQHKKFSSNRLLKEAQLLLRRSWPNPFVQGRSPFIFLVGVALSISHAIIPEEEQQGFKHLAEVYFTFLYWLSIFWMLFFIFDIVRHRRKINLNSNKSKIGSHLNINGPVGRGDIFKAIAKTTPYFDLKLFDDVKLDETQENNLSLSDQHTDDDDNGGELEKSLEDVSSPIKQTVHYQRSRNTDDRRLALDKGGISNLRAYIRHRKDSIVQRVIGYNYDDKSTAGGLYIRVGTGSTYERLTPLRAANSDIFLTSQSTT</sequence>
<evidence type="ECO:0000313" key="5">
    <source>
        <dbReference type="Proteomes" id="UP000677228"/>
    </source>
</evidence>
<name>A0A8S2EA05_9BILA</name>
<keyword evidence="2" id="KW-0472">Membrane</keyword>
<feature type="region of interest" description="Disordered" evidence="1">
    <location>
        <begin position="261"/>
        <end position="285"/>
    </location>
</feature>
<feature type="compositionally biased region" description="Low complexity" evidence="1">
    <location>
        <begin position="18"/>
        <end position="27"/>
    </location>
</feature>
<feature type="transmembrane region" description="Helical" evidence="2">
    <location>
        <begin position="181"/>
        <end position="204"/>
    </location>
</feature>
<dbReference type="Proteomes" id="UP000677228">
    <property type="component" value="Unassembled WGS sequence"/>
</dbReference>
<dbReference type="AlphaFoldDB" id="A0A8S2EA05"/>
<feature type="compositionally biased region" description="Basic and acidic residues" evidence="1">
    <location>
        <begin position="1"/>
        <end position="13"/>
    </location>
</feature>
<dbReference type="EMBL" id="CAJNOK010009433">
    <property type="protein sequence ID" value="CAF1089992.1"/>
    <property type="molecule type" value="Genomic_DNA"/>
</dbReference>
<accession>A0A8S2EA05</accession>
<comment type="caution">
    <text evidence="3">The sequence shown here is derived from an EMBL/GenBank/DDBJ whole genome shotgun (WGS) entry which is preliminary data.</text>
</comment>
<evidence type="ECO:0000313" key="4">
    <source>
        <dbReference type="EMBL" id="CAF3851700.1"/>
    </source>
</evidence>
<feature type="region of interest" description="Disordered" evidence="1">
    <location>
        <begin position="1"/>
        <end position="27"/>
    </location>
</feature>
<feature type="transmembrane region" description="Helical" evidence="2">
    <location>
        <begin position="150"/>
        <end position="169"/>
    </location>
</feature>
<gene>
    <name evidence="3" type="ORF">OVA965_LOCUS18767</name>
    <name evidence="4" type="ORF">TMI583_LOCUS18780</name>
</gene>
<evidence type="ECO:0000313" key="3">
    <source>
        <dbReference type="EMBL" id="CAF1089992.1"/>
    </source>
</evidence>
<reference evidence="3" key="1">
    <citation type="submission" date="2021-02" db="EMBL/GenBank/DDBJ databases">
        <authorList>
            <person name="Nowell W R."/>
        </authorList>
    </citation>
    <scope>NUCLEOTIDE SEQUENCE</scope>
</reference>
<dbReference type="Proteomes" id="UP000682733">
    <property type="component" value="Unassembled WGS sequence"/>
</dbReference>